<dbReference type="EMBL" id="CP141615">
    <property type="protein sequence ID" value="WRP16323.1"/>
    <property type="molecule type" value="Genomic_DNA"/>
</dbReference>
<keyword evidence="1" id="KW-0472">Membrane</keyword>
<evidence type="ECO:0000256" key="1">
    <source>
        <dbReference type="SAM" id="Phobius"/>
    </source>
</evidence>
<proteinExistence type="predicted"/>
<keyword evidence="3" id="KW-1185">Reference proteome</keyword>
<name>A0ABZ1BUQ9_9FIRM</name>
<sequence length="102" mass="11232">MNATTLLASILGAAVVTLLGVSLQVIIRMVGRLEKTVDRLARGFTEFQEKVRHDIASLELKLTQVIGNIRADIARVQTEVVGVRRDVDTLARRLEPTPSSRP</sequence>
<keyword evidence="1" id="KW-0812">Transmembrane</keyword>
<protein>
    <submittedName>
        <fullName evidence="2">Uncharacterized protein</fullName>
    </submittedName>
</protein>
<dbReference type="RefSeq" id="WP_324715595.1">
    <property type="nucleotide sequence ID" value="NZ_CP141615.1"/>
</dbReference>
<keyword evidence="1" id="KW-1133">Transmembrane helix</keyword>
<organism evidence="2 3">
    <name type="scientific">Carboxydichorda subterranea</name>
    <dbReference type="NCBI Taxonomy" id="3109565"/>
    <lineage>
        <taxon>Bacteria</taxon>
        <taxon>Bacillati</taxon>
        <taxon>Bacillota</taxon>
        <taxon>Limnochordia</taxon>
        <taxon>Limnochordales</taxon>
        <taxon>Geochordaceae</taxon>
        <taxon>Carboxydichorda</taxon>
    </lineage>
</organism>
<accession>A0ABZ1BUQ9</accession>
<reference evidence="2 3" key="1">
    <citation type="journal article" date="2024" name="Front. Microbiol.">
        <title>Novel thermophilic genera Geochorda gen. nov. and Carboxydochorda gen. nov. from the deep terrestrial subsurface reveal the ecophysiological diversity in the class Limnochordia.</title>
        <authorList>
            <person name="Karnachuk O.V."/>
            <person name="Lukina A.P."/>
            <person name="Avakyan M.R."/>
            <person name="Kadnikov V.V."/>
            <person name="Begmatov S."/>
            <person name="Beletsky A.V."/>
            <person name="Vlasova K.G."/>
            <person name="Novikov A.A."/>
            <person name="Shcherbakova V.A."/>
            <person name="Mardanov A.V."/>
            <person name="Ravin N.V."/>
        </authorList>
    </citation>
    <scope>NUCLEOTIDE SEQUENCE [LARGE SCALE GENOMIC DNA]</scope>
    <source>
        <strain evidence="2 3">L945</strain>
    </source>
</reference>
<gene>
    <name evidence="2" type="ORF">U7230_09450</name>
</gene>
<evidence type="ECO:0000313" key="3">
    <source>
        <dbReference type="Proteomes" id="UP001332192"/>
    </source>
</evidence>
<feature type="transmembrane region" description="Helical" evidence="1">
    <location>
        <begin position="6"/>
        <end position="27"/>
    </location>
</feature>
<evidence type="ECO:0000313" key="2">
    <source>
        <dbReference type="EMBL" id="WRP16323.1"/>
    </source>
</evidence>
<dbReference type="Proteomes" id="UP001332192">
    <property type="component" value="Chromosome"/>
</dbReference>